<accession>A0A1N7KR37</accession>
<evidence type="ECO:0000313" key="12">
    <source>
        <dbReference type="Proteomes" id="UP000187608"/>
    </source>
</evidence>
<evidence type="ECO:0000259" key="10">
    <source>
        <dbReference type="Pfam" id="PF04290"/>
    </source>
</evidence>
<dbReference type="EMBL" id="FTOC01000016">
    <property type="protein sequence ID" value="SIS64024.1"/>
    <property type="molecule type" value="Genomic_DNA"/>
</dbReference>
<dbReference type="InterPro" id="IPR055348">
    <property type="entry name" value="DctQ"/>
</dbReference>
<organism evidence="11 12">
    <name type="scientific">Salimicrobium flavidum</name>
    <dbReference type="NCBI Taxonomy" id="570947"/>
    <lineage>
        <taxon>Bacteria</taxon>
        <taxon>Bacillati</taxon>
        <taxon>Bacillota</taxon>
        <taxon>Bacilli</taxon>
        <taxon>Bacillales</taxon>
        <taxon>Bacillaceae</taxon>
        <taxon>Salimicrobium</taxon>
    </lineage>
</organism>
<dbReference type="PANTHER" id="PTHR35011">
    <property type="entry name" value="2,3-DIKETO-L-GULONATE TRAP TRANSPORTER SMALL PERMEASE PROTEIN YIAM"/>
    <property type="match status" value="1"/>
</dbReference>
<evidence type="ECO:0000256" key="5">
    <source>
        <dbReference type="ARBA" id="ARBA00022692"/>
    </source>
</evidence>
<evidence type="ECO:0000256" key="1">
    <source>
        <dbReference type="ARBA" id="ARBA00004429"/>
    </source>
</evidence>
<evidence type="ECO:0000256" key="7">
    <source>
        <dbReference type="ARBA" id="ARBA00023136"/>
    </source>
</evidence>
<keyword evidence="2" id="KW-0813">Transport</keyword>
<dbReference type="InterPro" id="IPR007387">
    <property type="entry name" value="TRAP_DctQ"/>
</dbReference>
<evidence type="ECO:0000256" key="2">
    <source>
        <dbReference type="ARBA" id="ARBA00022448"/>
    </source>
</evidence>
<comment type="similarity">
    <text evidence="8">Belongs to the TRAP transporter small permease family.</text>
</comment>
<proteinExistence type="inferred from homology"/>
<dbReference type="AlphaFoldDB" id="A0A1N7KR37"/>
<feature type="transmembrane region" description="Helical" evidence="9">
    <location>
        <begin position="12"/>
        <end position="36"/>
    </location>
</feature>
<feature type="transmembrane region" description="Helical" evidence="9">
    <location>
        <begin position="87"/>
        <end position="110"/>
    </location>
</feature>
<feature type="transmembrane region" description="Helical" evidence="9">
    <location>
        <begin position="130"/>
        <end position="147"/>
    </location>
</feature>
<dbReference type="RefSeq" id="WP_076560726.1">
    <property type="nucleotide sequence ID" value="NZ_FTOC01000016.1"/>
</dbReference>
<name>A0A1N7KR37_9BACI</name>
<dbReference type="OrthoDB" id="9815614at2"/>
<dbReference type="STRING" id="570947.SAMN05421687_11616"/>
<dbReference type="GO" id="GO:0005886">
    <property type="term" value="C:plasma membrane"/>
    <property type="evidence" value="ECO:0007669"/>
    <property type="project" value="UniProtKB-SubCell"/>
</dbReference>
<dbReference type="Proteomes" id="UP000187608">
    <property type="component" value="Unassembled WGS sequence"/>
</dbReference>
<keyword evidence="12" id="KW-1185">Reference proteome</keyword>
<dbReference type="Pfam" id="PF04290">
    <property type="entry name" value="DctQ"/>
    <property type="match status" value="1"/>
</dbReference>
<sequence length="187" mass="21710">MKEIFTWLDKNFEPILIALLFYGMTLLVTLQVVLRFGFDTGFSWSSELSRFIFVWLMYFSISYTTRTQSHIKISTFVSFFGEKVQKIILIVVDMFFILFSTILFVSSIKIYQSTKEFGDMAVTLDVSMNILYGAGVVGFLLIMIRLAQRIVYKLRNFSLPLEYLDNSSGLFKSKDDVFFAPKQDNHP</sequence>
<evidence type="ECO:0000256" key="6">
    <source>
        <dbReference type="ARBA" id="ARBA00022989"/>
    </source>
</evidence>
<keyword evidence="3" id="KW-1003">Cell membrane</keyword>
<feature type="transmembrane region" description="Helical" evidence="9">
    <location>
        <begin position="48"/>
        <end position="66"/>
    </location>
</feature>
<evidence type="ECO:0000256" key="9">
    <source>
        <dbReference type="SAM" id="Phobius"/>
    </source>
</evidence>
<protein>
    <submittedName>
        <fullName evidence="11">TRAP-type C4-dicarboxylate transport system, small permease component</fullName>
    </submittedName>
</protein>
<keyword evidence="7 9" id="KW-0472">Membrane</keyword>
<evidence type="ECO:0000256" key="8">
    <source>
        <dbReference type="ARBA" id="ARBA00038436"/>
    </source>
</evidence>
<gene>
    <name evidence="11" type="ORF">SAMN05421687_11616</name>
</gene>
<keyword evidence="4" id="KW-0997">Cell inner membrane</keyword>
<dbReference type="GO" id="GO:0015740">
    <property type="term" value="P:C4-dicarboxylate transport"/>
    <property type="evidence" value="ECO:0007669"/>
    <property type="project" value="TreeGrafter"/>
</dbReference>
<dbReference type="GO" id="GO:0022857">
    <property type="term" value="F:transmembrane transporter activity"/>
    <property type="evidence" value="ECO:0007669"/>
    <property type="project" value="TreeGrafter"/>
</dbReference>
<evidence type="ECO:0000256" key="4">
    <source>
        <dbReference type="ARBA" id="ARBA00022519"/>
    </source>
</evidence>
<evidence type="ECO:0000256" key="3">
    <source>
        <dbReference type="ARBA" id="ARBA00022475"/>
    </source>
</evidence>
<feature type="domain" description="Tripartite ATP-independent periplasmic transporters DctQ component" evidence="10">
    <location>
        <begin position="24"/>
        <end position="155"/>
    </location>
</feature>
<keyword evidence="6 9" id="KW-1133">Transmembrane helix</keyword>
<dbReference type="PANTHER" id="PTHR35011:SF2">
    <property type="entry name" value="2,3-DIKETO-L-GULONATE TRAP TRANSPORTER SMALL PERMEASE PROTEIN YIAM"/>
    <property type="match status" value="1"/>
</dbReference>
<comment type="subcellular location">
    <subcellularLocation>
        <location evidence="1">Cell inner membrane</location>
        <topology evidence="1">Multi-pass membrane protein</topology>
    </subcellularLocation>
</comment>
<keyword evidence="5 9" id="KW-0812">Transmembrane</keyword>
<evidence type="ECO:0000313" key="11">
    <source>
        <dbReference type="EMBL" id="SIS64024.1"/>
    </source>
</evidence>
<reference evidence="12" key="1">
    <citation type="submission" date="2017-01" db="EMBL/GenBank/DDBJ databases">
        <authorList>
            <person name="Varghese N."/>
            <person name="Submissions S."/>
        </authorList>
    </citation>
    <scope>NUCLEOTIDE SEQUENCE [LARGE SCALE GENOMIC DNA]</scope>
    <source>
        <strain evidence="12">DSM 23127</strain>
    </source>
</reference>